<dbReference type="Proteomes" id="UP000078348">
    <property type="component" value="Unassembled WGS sequence"/>
</dbReference>
<comment type="caution">
    <text evidence="2">The sequence shown here is derived from an EMBL/GenBank/DDBJ whole genome shotgun (WGS) entry which is preliminary data.</text>
</comment>
<gene>
    <name evidence="2" type="ORF">AV274_3699</name>
</gene>
<keyword evidence="1" id="KW-0472">Membrane</keyword>
<feature type="transmembrane region" description="Helical" evidence="1">
    <location>
        <begin position="346"/>
        <end position="369"/>
    </location>
</feature>
<dbReference type="AlphaFoldDB" id="A0A196SF51"/>
<keyword evidence="3" id="KW-1185">Reference proteome</keyword>
<evidence type="ECO:0000256" key="1">
    <source>
        <dbReference type="SAM" id="Phobius"/>
    </source>
</evidence>
<keyword evidence="1" id="KW-1133">Transmembrane helix</keyword>
<sequence>MICALPEMKQDLLDDAMWREIITRDFYPCGRVWNVLDSSGDKSITLYSHVLNQRKILSMQIAAELEKEQKEQRMMKARERLRVLFLIVNILLSWLSLPYLGVLQILFLLLFYESIIRSLTVTLIPLLLILLILIADVLLNFCAWLVSQLNIERSVFSHQWENMGFTFVKFTYEELYQERKRSFFYIFALFLTLFCFALFVGLRTDHWIRWPWPCVFVPFWIAIALVFQTVPVRSWSKPAAHLYLCLLFLFGIPLLLFSVLLVVKLQWLHSLYFVVVFIPLWIMDLMLTILVLGPTIVEFVQQSIMRNIRGIMDTLDLLCFYSFIIFPKIIYELIFSLKDFFSQLSYSLSCIPLFIMMVYVCVITTSVCIDSFSFHHRVFSFYFDK</sequence>
<accession>A0A196SF51</accession>
<dbReference type="InterPro" id="IPR019396">
    <property type="entry name" value="TM_Fragile-X-F-assoc"/>
</dbReference>
<feature type="transmembrane region" description="Helical" evidence="1">
    <location>
        <begin position="83"/>
        <end position="111"/>
    </location>
</feature>
<dbReference type="PANTHER" id="PTHR13568:SF9">
    <property type="entry name" value="TRANSMEMBRANE PROTEIN 203"/>
    <property type="match status" value="1"/>
</dbReference>
<keyword evidence="1" id="KW-0812">Transmembrane</keyword>
<feature type="transmembrane region" description="Helical" evidence="1">
    <location>
        <begin position="210"/>
        <end position="230"/>
    </location>
</feature>
<protein>
    <recommendedName>
        <fullName evidence="4">Transmembrane protein</fullName>
    </recommendedName>
</protein>
<feature type="transmembrane region" description="Helical" evidence="1">
    <location>
        <begin position="123"/>
        <end position="146"/>
    </location>
</feature>
<organism evidence="2 3">
    <name type="scientific">Blastocystis sp. subtype 1 (strain ATCC 50177 / NandII)</name>
    <dbReference type="NCBI Taxonomy" id="478820"/>
    <lineage>
        <taxon>Eukaryota</taxon>
        <taxon>Sar</taxon>
        <taxon>Stramenopiles</taxon>
        <taxon>Bigyra</taxon>
        <taxon>Opalozoa</taxon>
        <taxon>Opalinata</taxon>
        <taxon>Blastocystidae</taxon>
        <taxon>Blastocystis</taxon>
    </lineage>
</organism>
<evidence type="ECO:0008006" key="4">
    <source>
        <dbReference type="Google" id="ProtNLM"/>
    </source>
</evidence>
<proteinExistence type="predicted"/>
<evidence type="ECO:0000313" key="3">
    <source>
        <dbReference type="Proteomes" id="UP000078348"/>
    </source>
</evidence>
<evidence type="ECO:0000313" key="2">
    <source>
        <dbReference type="EMBL" id="OAO14604.1"/>
    </source>
</evidence>
<feature type="transmembrane region" description="Helical" evidence="1">
    <location>
        <begin position="183"/>
        <end position="204"/>
    </location>
</feature>
<dbReference type="PANTHER" id="PTHR13568">
    <property type="entry name" value="FAM11A, B PROTEIN"/>
    <property type="match status" value="1"/>
</dbReference>
<dbReference type="EMBL" id="LXWW01000229">
    <property type="protein sequence ID" value="OAO14604.1"/>
    <property type="molecule type" value="Genomic_DNA"/>
</dbReference>
<reference evidence="2 3" key="1">
    <citation type="submission" date="2016-05" db="EMBL/GenBank/DDBJ databases">
        <title>Nuclear genome of Blastocystis sp. subtype 1 NandII.</title>
        <authorList>
            <person name="Gentekaki E."/>
            <person name="Curtis B."/>
            <person name="Stairs C."/>
            <person name="Eme L."/>
            <person name="Herman E."/>
            <person name="Klimes V."/>
            <person name="Arias M.C."/>
            <person name="Elias M."/>
            <person name="Hilliou F."/>
            <person name="Klute M."/>
            <person name="Malik S.-B."/>
            <person name="Pightling A."/>
            <person name="Rachubinski R."/>
            <person name="Salas D."/>
            <person name="Schlacht A."/>
            <person name="Suga H."/>
            <person name="Archibald J."/>
            <person name="Ball S.G."/>
            <person name="Clark G."/>
            <person name="Dacks J."/>
            <person name="Van Der Giezen M."/>
            <person name="Tsaousis A."/>
            <person name="Roger A."/>
        </authorList>
    </citation>
    <scope>NUCLEOTIDE SEQUENCE [LARGE SCALE GENOMIC DNA]</scope>
    <source>
        <strain evidence="3">ATCC 50177 / NandII</strain>
    </source>
</reference>
<feature type="transmembrane region" description="Helical" evidence="1">
    <location>
        <begin position="242"/>
        <end position="265"/>
    </location>
</feature>
<feature type="transmembrane region" description="Helical" evidence="1">
    <location>
        <begin position="314"/>
        <end position="334"/>
    </location>
</feature>
<feature type="transmembrane region" description="Helical" evidence="1">
    <location>
        <begin position="271"/>
        <end position="293"/>
    </location>
</feature>
<name>A0A196SF51_BLAHN</name>